<dbReference type="OrthoDB" id="10437004at2759"/>
<accession>A0A0F7ZQ26</accession>
<gene>
    <name evidence="2" type="ORF">HIM_04244</name>
</gene>
<evidence type="ECO:0000313" key="3">
    <source>
        <dbReference type="Proteomes" id="UP000054481"/>
    </source>
</evidence>
<keyword evidence="3" id="KW-1185">Reference proteome</keyword>
<proteinExistence type="predicted"/>
<organism evidence="2 3">
    <name type="scientific">Hirsutella minnesotensis 3608</name>
    <dbReference type="NCBI Taxonomy" id="1043627"/>
    <lineage>
        <taxon>Eukaryota</taxon>
        <taxon>Fungi</taxon>
        <taxon>Dikarya</taxon>
        <taxon>Ascomycota</taxon>
        <taxon>Pezizomycotina</taxon>
        <taxon>Sordariomycetes</taxon>
        <taxon>Hypocreomycetidae</taxon>
        <taxon>Hypocreales</taxon>
        <taxon>Ophiocordycipitaceae</taxon>
        <taxon>Hirsutella</taxon>
    </lineage>
</organism>
<feature type="chain" id="PRO_5002526002" evidence="1">
    <location>
        <begin position="19"/>
        <end position="102"/>
    </location>
</feature>
<dbReference type="AlphaFoldDB" id="A0A0F7ZQ26"/>
<sequence length="102" mass="10850">MRHASALAFAAFLATSIAVPVSHSNNGMRDSLTQLAIEHPEVKSAVESVIQAEYGGLRPAKRETGPDIRASLTQLAVEHPEVKSAVESVIQAEYGGLRPANM</sequence>
<keyword evidence="1" id="KW-0732">Signal</keyword>
<feature type="signal peptide" evidence="1">
    <location>
        <begin position="1"/>
        <end position="18"/>
    </location>
</feature>
<dbReference type="Proteomes" id="UP000054481">
    <property type="component" value="Unassembled WGS sequence"/>
</dbReference>
<dbReference type="EMBL" id="KQ030511">
    <property type="protein sequence ID" value="KJZ76515.1"/>
    <property type="molecule type" value="Genomic_DNA"/>
</dbReference>
<name>A0A0F7ZQ26_9HYPO</name>
<evidence type="ECO:0000313" key="2">
    <source>
        <dbReference type="EMBL" id="KJZ76515.1"/>
    </source>
</evidence>
<evidence type="ECO:0000256" key="1">
    <source>
        <dbReference type="SAM" id="SignalP"/>
    </source>
</evidence>
<reference evidence="2 3" key="1">
    <citation type="journal article" date="2014" name="Genome Biol. Evol.">
        <title>Comparative genomics and transcriptomics analyses reveal divergent lifestyle features of nematode endoparasitic fungus Hirsutella minnesotensis.</title>
        <authorList>
            <person name="Lai Y."/>
            <person name="Liu K."/>
            <person name="Zhang X."/>
            <person name="Zhang X."/>
            <person name="Li K."/>
            <person name="Wang N."/>
            <person name="Shu C."/>
            <person name="Wu Y."/>
            <person name="Wang C."/>
            <person name="Bushley K.E."/>
            <person name="Xiang M."/>
            <person name="Liu X."/>
        </authorList>
    </citation>
    <scope>NUCLEOTIDE SEQUENCE [LARGE SCALE GENOMIC DNA]</scope>
    <source>
        <strain evidence="2 3">3608</strain>
    </source>
</reference>
<protein>
    <submittedName>
        <fullName evidence="2">Uncharacterized protein</fullName>
    </submittedName>
</protein>